<sequence length="541" mass="60559">MKCARQLFGRRGAPRSRPRITQSQEGRQTEDSSGRYGHHATDPSDTDVVTTRDMDLAGSRPRGRKRGRGEDSSRGPSEMAPHQNGSTPDDRDGNEHAPIMNTQAAQDRENLSHWQPTTSPEKSAWKELNKDWHRSMRDAEVYYSKDRRGTSKDWYERPGRPGCSIPIFDDIWTASDELNLGSQGCGLALMNALENLNANDGQALCTLFDNCLRLFRADPLTLFSIQNLEFDNPQIDHDEVQATTPLWSSDFCRKLSVLMAHPMWKGKKPHSFMLFAIKWVVICRTDDRHPPPQSDIELLKWVGTSLDPDANDKPFGIHHQEHQHNIREQGGWSSPEADLLSAIWRMTGSSARLTRAASDPYVVSTADLTVLIDALDGLGQGGMKIRCEVHYQVFQGTHIGPVYPSGIAELKTLYRNCWLNVQRAKARREREGNSLSGGGATQDPYLSRSGLGLGGEEEEGEIQSGLLSIDDVATPKTHHSSPLINSGDTDTQDPDSALLQSLPRDIPNLEPRRTRPKKAVCYKFPYCTCMWNGDYAPCQRE</sequence>
<dbReference type="AlphaFoldDB" id="C7YV55"/>
<organism evidence="2 3">
    <name type="scientific">Fusarium vanettenii (strain ATCC MYA-4622 / CBS 123669 / FGSC 9596 / NRRL 45880 / 77-13-4)</name>
    <name type="common">Fusarium solani subsp. pisi</name>
    <dbReference type="NCBI Taxonomy" id="660122"/>
    <lineage>
        <taxon>Eukaryota</taxon>
        <taxon>Fungi</taxon>
        <taxon>Dikarya</taxon>
        <taxon>Ascomycota</taxon>
        <taxon>Pezizomycotina</taxon>
        <taxon>Sordariomycetes</taxon>
        <taxon>Hypocreomycetidae</taxon>
        <taxon>Hypocreales</taxon>
        <taxon>Nectriaceae</taxon>
        <taxon>Fusarium</taxon>
        <taxon>Fusarium solani species complex</taxon>
        <taxon>Fusarium vanettenii</taxon>
    </lineage>
</organism>
<feature type="compositionally biased region" description="Polar residues" evidence="1">
    <location>
        <begin position="480"/>
        <end position="489"/>
    </location>
</feature>
<evidence type="ECO:0000313" key="2">
    <source>
        <dbReference type="EMBL" id="EEU44926.1"/>
    </source>
</evidence>
<dbReference type="eggNOG" id="ENOG502RMV4">
    <property type="taxonomic scope" value="Eukaryota"/>
</dbReference>
<dbReference type="RefSeq" id="XP_003050639.1">
    <property type="nucleotide sequence ID" value="XM_003050593.1"/>
</dbReference>
<feature type="region of interest" description="Disordered" evidence="1">
    <location>
        <begin position="428"/>
        <end position="457"/>
    </location>
</feature>
<evidence type="ECO:0000256" key="1">
    <source>
        <dbReference type="SAM" id="MobiDB-lite"/>
    </source>
</evidence>
<dbReference type="STRING" id="660122.C7YV55"/>
<proteinExistence type="predicted"/>
<dbReference type="InParanoid" id="C7YV55"/>
<dbReference type="HOGENOM" id="CLU_503512_0_0_1"/>
<dbReference type="EMBL" id="GG698900">
    <property type="protein sequence ID" value="EEU44926.1"/>
    <property type="molecule type" value="Genomic_DNA"/>
</dbReference>
<gene>
    <name evidence="2" type="ORF">NECHADRAFT_85157</name>
</gene>
<accession>C7YV55</accession>
<feature type="compositionally biased region" description="Polar residues" evidence="1">
    <location>
        <begin position="112"/>
        <end position="121"/>
    </location>
</feature>
<feature type="region of interest" description="Disordered" evidence="1">
    <location>
        <begin position="106"/>
        <end position="125"/>
    </location>
</feature>
<reference evidence="2 3" key="1">
    <citation type="journal article" date="2009" name="PLoS Genet.">
        <title>The genome of Nectria haematococca: contribution of supernumerary chromosomes to gene expansion.</title>
        <authorList>
            <person name="Coleman J.J."/>
            <person name="Rounsley S.D."/>
            <person name="Rodriguez-Carres M."/>
            <person name="Kuo A."/>
            <person name="Wasmann C.C."/>
            <person name="Grimwood J."/>
            <person name="Schmutz J."/>
            <person name="Taga M."/>
            <person name="White G.J."/>
            <person name="Zhou S."/>
            <person name="Schwartz D.C."/>
            <person name="Freitag M."/>
            <person name="Ma L.J."/>
            <person name="Danchin E.G."/>
            <person name="Henrissat B."/>
            <person name="Coutinho P.M."/>
            <person name="Nelson D.R."/>
            <person name="Straney D."/>
            <person name="Napoli C.A."/>
            <person name="Barker B.M."/>
            <person name="Gribskov M."/>
            <person name="Rep M."/>
            <person name="Kroken S."/>
            <person name="Molnar I."/>
            <person name="Rensing C."/>
            <person name="Kennell J.C."/>
            <person name="Zamora J."/>
            <person name="Farman M.L."/>
            <person name="Selker E.U."/>
            <person name="Salamov A."/>
            <person name="Shapiro H."/>
            <person name="Pangilinan J."/>
            <person name="Lindquist E."/>
            <person name="Lamers C."/>
            <person name="Grigoriev I.V."/>
            <person name="Geiser D.M."/>
            <person name="Covert S.F."/>
            <person name="Temporini E."/>
            <person name="Vanetten H.D."/>
        </authorList>
    </citation>
    <scope>NUCLEOTIDE SEQUENCE [LARGE SCALE GENOMIC DNA]</scope>
    <source>
        <strain evidence="3">ATCC MYA-4622 / CBS 123669 / FGSC 9596 / NRRL 45880 / 77-13-4</strain>
    </source>
</reference>
<dbReference type="Proteomes" id="UP000005206">
    <property type="component" value="Chromosome 9"/>
</dbReference>
<dbReference type="OrthoDB" id="5105828at2759"/>
<protein>
    <submittedName>
        <fullName evidence="2">Uncharacterized protein</fullName>
    </submittedName>
</protein>
<keyword evidence="3" id="KW-1185">Reference proteome</keyword>
<feature type="region of interest" description="Disordered" evidence="1">
    <location>
        <begin position="475"/>
        <end position="511"/>
    </location>
</feature>
<dbReference type="GeneID" id="9675020"/>
<name>C7YV55_FUSV7</name>
<dbReference type="VEuPathDB" id="FungiDB:NECHADRAFT_85157"/>
<dbReference type="KEGG" id="nhe:NECHADRAFT_85157"/>
<feature type="region of interest" description="Disordered" evidence="1">
    <location>
        <begin position="1"/>
        <end position="97"/>
    </location>
</feature>
<evidence type="ECO:0000313" key="3">
    <source>
        <dbReference type="Proteomes" id="UP000005206"/>
    </source>
</evidence>